<evidence type="ECO:0000256" key="2">
    <source>
        <dbReference type="SAM" id="SignalP"/>
    </source>
</evidence>
<reference evidence="3 4" key="1">
    <citation type="submission" date="2014-09" db="EMBL/GenBank/DDBJ databases">
        <title>Draft Genome Sequence of Porphyromonas macacae COT-192_OH2859.</title>
        <authorList>
            <person name="Wallis C."/>
            <person name="Deusch O."/>
            <person name="O'Flynn C."/>
            <person name="Davis I."/>
            <person name="Horsfall A."/>
            <person name="Kirkwood N."/>
            <person name="Harris S."/>
            <person name="Eisen J.A."/>
            <person name="Coil D.A."/>
            <person name="Darling A.E."/>
            <person name="Jospin G."/>
            <person name="Alexiev A."/>
        </authorList>
    </citation>
    <scope>NUCLEOTIDE SEQUENCE [LARGE SCALE GENOMIC DNA]</scope>
    <source>
        <strain evidence="4">COT-192 OH2859</strain>
    </source>
</reference>
<evidence type="ECO:0000313" key="4">
    <source>
        <dbReference type="Proteomes" id="UP000030103"/>
    </source>
</evidence>
<keyword evidence="2" id="KW-0732">Signal</keyword>
<name>A0A0A2E475_9PORP</name>
<feature type="signal peptide" evidence="2">
    <location>
        <begin position="1"/>
        <end position="20"/>
    </location>
</feature>
<evidence type="ECO:0008006" key="5">
    <source>
        <dbReference type="Google" id="ProtNLM"/>
    </source>
</evidence>
<gene>
    <name evidence="3" type="ORF">HQ47_10695</name>
</gene>
<dbReference type="Proteomes" id="UP000030103">
    <property type="component" value="Unassembled WGS sequence"/>
</dbReference>
<comment type="caution">
    <text evidence="3">The sequence shown here is derived from an EMBL/GenBank/DDBJ whole genome shotgun (WGS) entry which is preliminary data.</text>
</comment>
<evidence type="ECO:0000313" key="3">
    <source>
        <dbReference type="EMBL" id="KGN72392.1"/>
    </source>
</evidence>
<sequence length="193" mass="21033">MKSKLFLVALFATLILSSCGSNQKKKTEDNTATETAVKKMEVDSLLAQAETLIDQEVTVQGFCTHLCAHGASKLFMMGSDSTKSIRVEAAALGSFDAACANSMVEVKGILKEQRIDEAYLQEWEAKLAAGQTEKHGDGKEGGCASEKNARQETANTPEARIADFRAKIAQREAETGKAYLSFYYVEAKSYEIQ</sequence>
<proteinExistence type="predicted"/>
<organism evidence="3 4">
    <name type="scientific">Porphyromonas macacae</name>
    <dbReference type="NCBI Taxonomy" id="28115"/>
    <lineage>
        <taxon>Bacteria</taxon>
        <taxon>Pseudomonadati</taxon>
        <taxon>Bacteroidota</taxon>
        <taxon>Bacteroidia</taxon>
        <taxon>Bacteroidales</taxon>
        <taxon>Porphyromonadaceae</taxon>
        <taxon>Porphyromonas</taxon>
    </lineage>
</organism>
<feature type="chain" id="PRO_5001986107" description="Lipoprotein" evidence="2">
    <location>
        <begin position="21"/>
        <end position="193"/>
    </location>
</feature>
<accession>A0A0A2E475</accession>
<keyword evidence="4" id="KW-1185">Reference proteome</keyword>
<dbReference type="EMBL" id="JRFA01000031">
    <property type="protein sequence ID" value="KGN72392.1"/>
    <property type="molecule type" value="Genomic_DNA"/>
</dbReference>
<dbReference type="RefSeq" id="WP_036852980.1">
    <property type="nucleotide sequence ID" value="NZ_JASBZX010000024.1"/>
</dbReference>
<dbReference type="PROSITE" id="PS51257">
    <property type="entry name" value="PROKAR_LIPOPROTEIN"/>
    <property type="match status" value="1"/>
</dbReference>
<dbReference type="OrthoDB" id="1118652at2"/>
<dbReference type="eggNOG" id="ENOG5030EXX">
    <property type="taxonomic scope" value="Bacteria"/>
</dbReference>
<protein>
    <recommendedName>
        <fullName evidence="5">Lipoprotein</fullName>
    </recommendedName>
</protein>
<feature type="region of interest" description="Disordered" evidence="1">
    <location>
        <begin position="130"/>
        <end position="156"/>
    </location>
</feature>
<dbReference type="AlphaFoldDB" id="A0A0A2E475"/>
<evidence type="ECO:0000256" key="1">
    <source>
        <dbReference type="SAM" id="MobiDB-lite"/>
    </source>
</evidence>